<keyword evidence="5" id="KW-1185">Reference proteome</keyword>
<dbReference type="Pfam" id="PF01419">
    <property type="entry name" value="Jacalin"/>
    <property type="match status" value="1"/>
</dbReference>
<dbReference type="GO" id="GO:0030246">
    <property type="term" value="F:carbohydrate binding"/>
    <property type="evidence" value="ECO:0007669"/>
    <property type="project" value="UniProtKB-KW"/>
</dbReference>
<dbReference type="PANTHER" id="PTHR12947:SF13">
    <property type="entry name" value="FI19924P1"/>
    <property type="match status" value="1"/>
</dbReference>
<dbReference type="SMART" id="SM00915">
    <property type="entry name" value="Jacalin"/>
    <property type="match status" value="1"/>
</dbReference>
<dbReference type="PROSITE" id="PS51752">
    <property type="entry name" value="JACALIN_LECTIN"/>
    <property type="match status" value="1"/>
</dbReference>
<dbReference type="PANTHER" id="PTHR12947">
    <property type="entry name" value="AMSH-LIKE PROTEASE"/>
    <property type="match status" value="1"/>
</dbReference>
<evidence type="ECO:0000256" key="2">
    <source>
        <dbReference type="ARBA" id="ARBA00022734"/>
    </source>
</evidence>
<proteinExistence type="inferred from homology"/>
<name>A0AAV6I178_9ERIC</name>
<dbReference type="GO" id="GO:0005768">
    <property type="term" value="C:endosome"/>
    <property type="evidence" value="ECO:0007669"/>
    <property type="project" value="TreeGrafter"/>
</dbReference>
<dbReference type="GO" id="GO:0016020">
    <property type="term" value="C:membrane"/>
    <property type="evidence" value="ECO:0007669"/>
    <property type="project" value="TreeGrafter"/>
</dbReference>
<gene>
    <name evidence="4" type="ORF">RHGRI_033482</name>
</gene>
<protein>
    <recommendedName>
        <fullName evidence="3">Jacalin-type lectin domain-containing protein</fullName>
    </recommendedName>
</protein>
<accession>A0AAV6I178</accession>
<comment type="similarity">
    <text evidence="1">Belongs to the jacalin lectin family.</text>
</comment>
<keyword evidence="2" id="KW-0430">Lectin</keyword>
<dbReference type="AlphaFoldDB" id="A0AAV6I178"/>
<dbReference type="EMBL" id="JACTNZ010000012">
    <property type="protein sequence ID" value="KAG5520934.1"/>
    <property type="molecule type" value="Genomic_DNA"/>
</dbReference>
<organism evidence="4 5">
    <name type="scientific">Rhododendron griersonianum</name>
    <dbReference type="NCBI Taxonomy" id="479676"/>
    <lineage>
        <taxon>Eukaryota</taxon>
        <taxon>Viridiplantae</taxon>
        <taxon>Streptophyta</taxon>
        <taxon>Embryophyta</taxon>
        <taxon>Tracheophyta</taxon>
        <taxon>Spermatophyta</taxon>
        <taxon>Magnoliopsida</taxon>
        <taxon>eudicotyledons</taxon>
        <taxon>Gunneridae</taxon>
        <taxon>Pentapetalae</taxon>
        <taxon>asterids</taxon>
        <taxon>Ericales</taxon>
        <taxon>Ericaceae</taxon>
        <taxon>Ericoideae</taxon>
        <taxon>Rhodoreae</taxon>
        <taxon>Rhododendron</taxon>
    </lineage>
</organism>
<dbReference type="SUPFAM" id="SSF51101">
    <property type="entry name" value="Mannose-binding lectins"/>
    <property type="match status" value="1"/>
</dbReference>
<evidence type="ECO:0000259" key="3">
    <source>
        <dbReference type="PROSITE" id="PS51752"/>
    </source>
</evidence>
<sequence length="223" mass="24020">MGKISGEKGWISLGPWGGKGGKDWAYKPDGPIMKITIWYRDFISQILFESKSSDGVFCIDNSVEQLSSISLTYDGIVIKSLCLETNIGNKYGPFGWRTGPCYMSIPIEGGVIIGFHGRAAGSNLGAIGIFVAPKGNSLPSSEKNVNSLCSIQDPDSTPTQPKVMVPEAIAIVMAPTDTTRSYGIFRLSDPGGMNILKVCQETGYHPHREPADGSPIYEHCSNV</sequence>
<evidence type="ECO:0000256" key="1">
    <source>
        <dbReference type="ARBA" id="ARBA00006568"/>
    </source>
</evidence>
<dbReference type="Proteomes" id="UP000823749">
    <property type="component" value="Chromosome 12"/>
</dbReference>
<dbReference type="InterPro" id="IPR001229">
    <property type="entry name" value="Jacalin-like_lectin_dom"/>
</dbReference>
<feature type="domain" description="Jacalin-type lectin" evidence="3">
    <location>
        <begin position="10"/>
        <end position="133"/>
    </location>
</feature>
<dbReference type="Gene3D" id="3.40.140.10">
    <property type="entry name" value="Cytidine Deaminase, domain 2"/>
    <property type="match status" value="1"/>
</dbReference>
<comment type="caution">
    <text evidence="4">The sequence shown here is derived from an EMBL/GenBank/DDBJ whole genome shotgun (WGS) entry which is preliminary data.</text>
</comment>
<evidence type="ECO:0000313" key="5">
    <source>
        <dbReference type="Proteomes" id="UP000823749"/>
    </source>
</evidence>
<reference evidence="4" key="1">
    <citation type="submission" date="2020-08" db="EMBL/GenBank/DDBJ databases">
        <title>Plant Genome Project.</title>
        <authorList>
            <person name="Zhang R.-G."/>
        </authorList>
    </citation>
    <scope>NUCLEOTIDE SEQUENCE</scope>
    <source>
        <strain evidence="4">WSP0</strain>
        <tissue evidence="4">Leaf</tissue>
    </source>
</reference>
<evidence type="ECO:0000313" key="4">
    <source>
        <dbReference type="EMBL" id="KAG5520934.1"/>
    </source>
</evidence>
<dbReference type="GO" id="GO:0070536">
    <property type="term" value="P:protein K63-linked deubiquitination"/>
    <property type="evidence" value="ECO:0007669"/>
    <property type="project" value="TreeGrafter"/>
</dbReference>
<dbReference type="Gene3D" id="2.100.10.30">
    <property type="entry name" value="Jacalin-like lectin domain"/>
    <property type="match status" value="1"/>
</dbReference>
<dbReference type="InterPro" id="IPR036404">
    <property type="entry name" value="Jacalin-like_lectin_dom_sf"/>
</dbReference>